<keyword evidence="3" id="KW-0813">Transport</keyword>
<comment type="subcellular location">
    <subcellularLocation>
        <location evidence="1">Membrane</location>
        <topology evidence="1">Multi-pass membrane protein</topology>
    </subcellularLocation>
</comment>
<evidence type="ECO:0000313" key="12">
    <source>
        <dbReference type="Proteomes" id="UP000827092"/>
    </source>
</evidence>
<feature type="transmembrane region" description="Helical" evidence="7">
    <location>
        <begin position="424"/>
        <end position="448"/>
    </location>
</feature>
<evidence type="ECO:0000256" key="1">
    <source>
        <dbReference type="ARBA" id="ARBA00004141"/>
    </source>
</evidence>
<dbReference type="InterPro" id="IPR027815">
    <property type="entry name" value="CSC1/OSCA1-like_cyt"/>
</dbReference>
<evidence type="ECO:0000259" key="10">
    <source>
        <dbReference type="Pfam" id="PF14703"/>
    </source>
</evidence>
<gene>
    <name evidence="11" type="ORF">JTE90_009529</name>
</gene>
<feature type="transmembrane region" description="Helical" evidence="7">
    <location>
        <begin position="666"/>
        <end position="689"/>
    </location>
</feature>
<feature type="transmembrane region" description="Helical" evidence="7">
    <location>
        <begin position="204"/>
        <end position="225"/>
    </location>
</feature>
<evidence type="ECO:0000259" key="9">
    <source>
        <dbReference type="Pfam" id="PF13967"/>
    </source>
</evidence>
<dbReference type="PANTHER" id="PTHR13018:SF5">
    <property type="entry name" value="RE44586P"/>
    <property type="match status" value="1"/>
</dbReference>
<dbReference type="GO" id="GO:0005886">
    <property type="term" value="C:plasma membrane"/>
    <property type="evidence" value="ECO:0007669"/>
    <property type="project" value="TreeGrafter"/>
</dbReference>
<feature type="transmembrane region" description="Helical" evidence="7">
    <location>
        <begin position="50"/>
        <end position="67"/>
    </location>
</feature>
<feature type="domain" description="CSC1/OSCA1-like 7TM region" evidence="8">
    <location>
        <begin position="423"/>
        <end position="656"/>
    </location>
</feature>
<reference evidence="11 12" key="1">
    <citation type="journal article" date="2022" name="Nat. Ecol. Evol.">
        <title>A masculinizing supergene underlies an exaggerated male reproductive morph in a spider.</title>
        <authorList>
            <person name="Hendrickx F."/>
            <person name="De Corte Z."/>
            <person name="Sonet G."/>
            <person name="Van Belleghem S.M."/>
            <person name="Kostlbacher S."/>
            <person name="Vangestel C."/>
        </authorList>
    </citation>
    <scope>NUCLEOTIDE SEQUENCE [LARGE SCALE GENOMIC DNA]</scope>
    <source>
        <strain evidence="11">W744_W776</strain>
    </source>
</reference>
<feature type="transmembrane region" description="Helical" evidence="7">
    <location>
        <begin position="468"/>
        <end position="487"/>
    </location>
</feature>
<keyword evidence="4 7" id="KW-0812">Transmembrane</keyword>
<organism evidence="11 12">
    <name type="scientific">Oedothorax gibbosus</name>
    <dbReference type="NCBI Taxonomy" id="931172"/>
    <lineage>
        <taxon>Eukaryota</taxon>
        <taxon>Metazoa</taxon>
        <taxon>Ecdysozoa</taxon>
        <taxon>Arthropoda</taxon>
        <taxon>Chelicerata</taxon>
        <taxon>Arachnida</taxon>
        <taxon>Araneae</taxon>
        <taxon>Araneomorphae</taxon>
        <taxon>Entelegynae</taxon>
        <taxon>Araneoidea</taxon>
        <taxon>Linyphiidae</taxon>
        <taxon>Erigoninae</taxon>
        <taxon>Oedothorax</taxon>
    </lineage>
</organism>
<feature type="transmembrane region" description="Helical" evidence="7">
    <location>
        <begin position="154"/>
        <end position="175"/>
    </location>
</feature>
<dbReference type="GO" id="GO:0005227">
    <property type="term" value="F:calcium-activated cation channel activity"/>
    <property type="evidence" value="ECO:0007669"/>
    <property type="project" value="InterPro"/>
</dbReference>
<keyword evidence="12" id="KW-1185">Reference proteome</keyword>
<evidence type="ECO:0000256" key="2">
    <source>
        <dbReference type="ARBA" id="ARBA00007779"/>
    </source>
</evidence>
<evidence type="ECO:0000313" key="11">
    <source>
        <dbReference type="EMBL" id="KAG8187458.1"/>
    </source>
</evidence>
<dbReference type="InterPro" id="IPR045122">
    <property type="entry name" value="Csc1-like"/>
</dbReference>
<protein>
    <recommendedName>
        <fullName evidence="13">CSC1-like protein 2</fullName>
    </recommendedName>
</protein>
<dbReference type="InterPro" id="IPR003864">
    <property type="entry name" value="CSC1/OSCA1-like_7TM"/>
</dbReference>
<dbReference type="AlphaFoldDB" id="A0AAV6UUD8"/>
<evidence type="ECO:0000259" key="8">
    <source>
        <dbReference type="Pfam" id="PF02714"/>
    </source>
</evidence>
<evidence type="ECO:0008006" key="13">
    <source>
        <dbReference type="Google" id="ProtNLM"/>
    </source>
</evidence>
<feature type="transmembrane region" description="Helical" evidence="7">
    <location>
        <begin position="695"/>
        <end position="728"/>
    </location>
</feature>
<evidence type="ECO:0000256" key="7">
    <source>
        <dbReference type="SAM" id="Phobius"/>
    </source>
</evidence>
<feature type="domain" description="CSC1/OSCA1-like cytosolic" evidence="10">
    <location>
        <begin position="240"/>
        <end position="412"/>
    </location>
</feature>
<evidence type="ECO:0000256" key="4">
    <source>
        <dbReference type="ARBA" id="ARBA00022692"/>
    </source>
</evidence>
<dbReference type="Pfam" id="PF02714">
    <property type="entry name" value="RSN1_7TM"/>
    <property type="match status" value="1"/>
</dbReference>
<evidence type="ECO:0000256" key="3">
    <source>
        <dbReference type="ARBA" id="ARBA00022448"/>
    </source>
</evidence>
<dbReference type="EMBL" id="JAFNEN010000272">
    <property type="protein sequence ID" value="KAG8187458.1"/>
    <property type="molecule type" value="Genomic_DNA"/>
</dbReference>
<proteinExistence type="inferred from homology"/>
<accession>A0AAV6UUD8</accession>
<feature type="transmembrane region" description="Helical" evidence="7">
    <location>
        <begin position="508"/>
        <end position="527"/>
    </location>
</feature>
<keyword evidence="5 7" id="KW-1133">Transmembrane helix</keyword>
<evidence type="ECO:0000256" key="5">
    <source>
        <dbReference type="ARBA" id="ARBA00022989"/>
    </source>
</evidence>
<comment type="similarity">
    <text evidence="2">Belongs to the CSC1 (TC 1.A.17) family.</text>
</comment>
<keyword evidence="6 7" id="KW-0472">Membrane</keyword>
<feature type="transmembrane region" description="Helical" evidence="7">
    <location>
        <begin position="547"/>
        <end position="566"/>
    </location>
</feature>
<sequence>MQFANDSDYLNNSERVLLHDILVKCKKIRVANITAILRTDLLFDGIPETTIVNLTCFVLIAILFLAFKKISWKYRKYYNRNDLHKIGWISLLYRDVYDFIELNDLKDYGSKYVATDKNLSYLQMLKHIFCEITASDILERCGVDASQYLTFHRYILYFMIYNMVVCLCIVMPSNINGNFGNNVLGGRHFARTTMANLSMESKAMWGHVFVTLLNHLILLCTVSAINKKLRKCGASELKERTVLLKSTSKAEISSASIKKYFDENFPDFDIEKIKLVYDYRSLIIIDFKFQAARENLKNYNLIKVSQSRDIKVSGHSCTILCRVTHCFRKFKKKDGEDVYVDKVKKYEEAMAKELNRIPRTLLPLAYITFNRSASAKKLLAIQPLIPPRIFHRFTGKWAFAPASEPTDIIWENIRHGHYLWTFRALFINLLVFFLAFFVTSPGIVVSSFNLDKLLTGPASNQRVVVSRFLVSLFVMTLSTIIPTIVIYSSDLLGFLTYNSLYKSAVKKTYFFMVLTVILLPSLGQTSLDGFLRWTITTHNQTYDWSCIFLVDNGIFFVDYVMTITFIGQAVNLLKLSEIAWCAYKLLLSQSEAESVSIRKQSIWPFSFGIQYAYSLFVFTMVIFFSLPCPVISVYGMVYFALKYVVDRYNIYYSHWPSRIDQDIHTLALQLLLLSMVFKASGFLFLLYVRGCWGLVITYVAIANLTLSLITCALASGCCSIELFGFLPLGKFKYGLERRNRQENEAQEKEEYQPSQIIKYRDLYKHTDEYENPLNPKDVGHYDSSSFIHSQDVGKKYSHTFTPSV</sequence>
<dbReference type="PANTHER" id="PTHR13018">
    <property type="entry name" value="PROBABLE MEMBRANE PROTEIN DUF221-RELATED"/>
    <property type="match status" value="1"/>
</dbReference>
<feature type="domain" description="CSC1/OSCA1-like N-terminal transmembrane" evidence="9">
    <location>
        <begin position="49"/>
        <end position="220"/>
    </location>
</feature>
<dbReference type="InterPro" id="IPR032880">
    <property type="entry name" value="CSC1/OSCA1-like_N"/>
</dbReference>
<dbReference type="Proteomes" id="UP000827092">
    <property type="component" value="Unassembled WGS sequence"/>
</dbReference>
<evidence type="ECO:0000256" key="6">
    <source>
        <dbReference type="ARBA" id="ARBA00023136"/>
    </source>
</evidence>
<comment type="caution">
    <text evidence="11">The sequence shown here is derived from an EMBL/GenBank/DDBJ whole genome shotgun (WGS) entry which is preliminary data.</text>
</comment>
<name>A0AAV6UUD8_9ARAC</name>
<dbReference type="Pfam" id="PF13967">
    <property type="entry name" value="RSN1_TM"/>
    <property type="match status" value="1"/>
</dbReference>
<dbReference type="Pfam" id="PF14703">
    <property type="entry name" value="PHM7_cyt"/>
    <property type="match status" value="1"/>
</dbReference>